<dbReference type="EMBL" id="CP026304">
    <property type="protein sequence ID" value="AVZ73576.1"/>
    <property type="molecule type" value="Genomic_DNA"/>
</dbReference>
<keyword evidence="2" id="KW-1185">Reference proteome</keyword>
<protein>
    <submittedName>
        <fullName evidence="1">Uncharacterized protein</fullName>
    </submittedName>
</protein>
<proteinExistence type="predicted"/>
<sequence>MNPASAQPNWAAWVPGVDYKCGTTVTHPASVNIAMQTCIFRNPSNDTFQPVTVVVNNAPTTVYLEAYPWNLSNSYSSHCIKTPVAAGKRVACYGATGPVAPEDRPIRMNSQVLLNENHGGWTTTVTW</sequence>
<name>A0A2R4T395_9ACTN</name>
<evidence type="ECO:0000313" key="1">
    <source>
        <dbReference type="EMBL" id="AVZ73576.1"/>
    </source>
</evidence>
<gene>
    <name evidence="1" type="ORF">SLUN_16735</name>
</gene>
<dbReference type="Proteomes" id="UP000244201">
    <property type="component" value="Chromosome"/>
</dbReference>
<accession>A0A2R4T395</accession>
<evidence type="ECO:0000313" key="2">
    <source>
        <dbReference type="Proteomes" id="UP000244201"/>
    </source>
</evidence>
<dbReference type="AlphaFoldDB" id="A0A2R4T395"/>
<organism evidence="1 2">
    <name type="scientific">Streptomyces lunaelactis</name>
    <dbReference type="NCBI Taxonomy" id="1535768"/>
    <lineage>
        <taxon>Bacteria</taxon>
        <taxon>Bacillati</taxon>
        <taxon>Actinomycetota</taxon>
        <taxon>Actinomycetes</taxon>
        <taxon>Kitasatosporales</taxon>
        <taxon>Streptomycetaceae</taxon>
        <taxon>Streptomyces</taxon>
    </lineage>
</organism>
<dbReference type="KEGG" id="slk:SLUN_16735"/>
<reference evidence="1 2" key="1">
    <citation type="submission" date="2018-01" db="EMBL/GenBank/DDBJ databases">
        <title>Complete genome sequence of Streptomyces lunaelactis MM109T, a Ferroverdin A producer isolated from cave moonmilk deposits.</title>
        <authorList>
            <person name="Naome A."/>
            <person name="Martinet L."/>
            <person name="Maciejewska M."/>
            <person name="Anderssen S."/>
            <person name="Adam D."/>
            <person name="Tenconi E."/>
            <person name="Deflandre B."/>
            <person name="Arguelles-Arias A."/>
            <person name="Calusinska M."/>
            <person name="Copieters W."/>
            <person name="Karim L."/>
            <person name="Hanikenne M."/>
            <person name="Baurain D."/>
            <person name="van Wezel G."/>
            <person name="Smargiasso N."/>
            <person name="de Pauw E."/>
            <person name="Delfosse P."/>
            <person name="Rigali S."/>
        </authorList>
    </citation>
    <scope>NUCLEOTIDE SEQUENCE [LARGE SCALE GENOMIC DNA]</scope>
    <source>
        <strain evidence="1 2">MM109</strain>
    </source>
</reference>